<proteinExistence type="predicted"/>
<name>L1KU25_9ACTN</name>
<dbReference type="PATRIC" id="fig|698759.3.peg.5465"/>
<dbReference type="InterPro" id="IPR027417">
    <property type="entry name" value="P-loop_NTPase"/>
</dbReference>
<dbReference type="Gene3D" id="3.40.50.300">
    <property type="entry name" value="P-loop containing nucleotide triphosphate hydrolases"/>
    <property type="match status" value="2"/>
</dbReference>
<organism evidence="1 2">
    <name type="scientific">Streptomyces ipomoeae 91-03</name>
    <dbReference type="NCBI Taxonomy" id="698759"/>
    <lineage>
        <taxon>Bacteria</taxon>
        <taxon>Bacillati</taxon>
        <taxon>Actinomycetota</taxon>
        <taxon>Actinomycetes</taxon>
        <taxon>Kitasatosporales</taxon>
        <taxon>Streptomycetaceae</taxon>
        <taxon>Streptomyces</taxon>
    </lineage>
</organism>
<dbReference type="EMBL" id="AEJC01000404">
    <property type="protein sequence ID" value="EKX63888.1"/>
    <property type="molecule type" value="Genomic_DNA"/>
</dbReference>
<evidence type="ECO:0000313" key="2">
    <source>
        <dbReference type="Proteomes" id="UP000010411"/>
    </source>
</evidence>
<keyword evidence="2" id="KW-1185">Reference proteome</keyword>
<accession>L1KU25</accession>
<dbReference type="RefSeq" id="WP_009323812.1">
    <property type="nucleotide sequence ID" value="NZ_AEJC01000404.1"/>
</dbReference>
<dbReference type="Pfam" id="PF03308">
    <property type="entry name" value="MeaB"/>
    <property type="match status" value="1"/>
</dbReference>
<sequence>MTSGPEVRAPHGAQPVPLTFDDLLARATSLVRPGRRALLGITGSPGAGKSTLAERLTSALNGDGEPWVAHVPMDGFHLADVELERLGRRNRKGAPDTFDAAGYAALLERLRGDEDGIIYAPGFERTLEQPIAASIPVPPTARLVITEGNYLLLDDAPWTRVRSHLDETWFCELDEPERVRRLIARHERFGKDHEEAVTWVLGTDQRNADLVAATRERADLIVPEPARLSS</sequence>
<dbReference type="NCBIfam" id="NF006743">
    <property type="entry name" value="PRK09270.1-2"/>
    <property type="match status" value="1"/>
</dbReference>
<dbReference type="PANTHER" id="PTHR10285">
    <property type="entry name" value="URIDINE KINASE"/>
    <property type="match status" value="1"/>
</dbReference>
<dbReference type="AlphaFoldDB" id="L1KU25"/>
<reference evidence="1 2" key="1">
    <citation type="submission" date="2012-11" db="EMBL/GenBank/DDBJ databases">
        <authorList>
            <person name="Huguet-Tapia J.C."/>
            <person name="Durkin A.S."/>
            <person name="Pettis G.S."/>
            <person name="Badger J.H."/>
        </authorList>
    </citation>
    <scope>NUCLEOTIDE SEQUENCE [LARGE SCALE GENOMIC DNA]</scope>
    <source>
        <strain evidence="1 2">91-03</strain>
    </source>
</reference>
<dbReference type="Proteomes" id="UP000010411">
    <property type="component" value="Unassembled WGS sequence"/>
</dbReference>
<protein>
    <recommendedName>
        <fullName evidence="3">Fructose transport system kinase</fullName>
    </recommendedName>
</protein>
<gene>
    <name evidence="1" type="ORF">STRIP9103_09015</name>
</gene>
<evidence type="ECO:0008006" key="3">
    <source>
        <dbReference type="Google" id="ProtNLM"/>
    </source>
</evidence>
<dbReference type="SUPFAM" id="SSF52540">
    <property type="entry name" value="P-loop containing nucleoside triphosphate hydrolases"/>
    <property type="match status" value="1"/>
</dbReference>
<evidence type="ECO:0000313" key="1">
    <source>
        <dbReference type="EMBL" id="EKX63888.1"/>
    </source>
</evidence>
<comment type="caution">
    <text evidence="1">The sequence shown here is derived from an EMBL/GenBank/DDBJ whole genome shotgun (WGS) entry which is preliminary data.</text>
</comment>